<dbReference type="PROSITE" id="PS52016">
    <property type="entry name" value="TONB_DEPENDENT_REC_3"/>
    <property type="match status" value="1"/>
</dbReference>
<dbReference type="Pfam" id="PF07715">
    <property type="entry name" value="Plug"/>
    <property type="match status" value="1"/>
</dbReference>
<dbReference type="Gene3D" id="2.170.130.10">
    <property type="entry name" value="TonB-dependent receptor, plug domain"/>
    <property type="match status" value="1"/>
</dbReference>
<sequence length="1077" mass="118817">MKRILLYCFAMGFACYTWAQERTISGTVVSTEDGTALPGVNVLLKGTSIGTVTDAEGKYSLAISGQEGTLIFSFIGLQTKEIPIGDATVIPVQMATDARQLAEVVVTGVGVATDKRKIAISVESVTSDQLPQTPSASIDQALVGKIAGAQISSTGGTPGADINILLRGINTLNRGTSPMILIDGIQVGATSLQTIDLNSIERVEVVQGAAAATIYGAQGANGVIQLFTKKGKSGKLAIDISSSITENTYLNVGGVSKAKYHAFVTDANNNVIGSSGNPITFDAVNGIYTENVQYFSTDPTVKNDKAYDANLKYIDHFDFFFKPANTINNSISVSRGGDKVDFSISASNSHQESNIVNNGYWDRSNLNTNIGIDLFKGLKFRTITQLAYTKSTLKTSDRTILYGLLNAYPFADFSLTTNDGSIPLYLNQTAGINSSNPLYRQHYTHNNDNKVDIIQNFNLHYAFPKFVELDVKYGLNYQVQDRDLEYSNQSANANVKYWLSSSRFITNSYVSKIYNDNPNNPAVNFNSTNTGDLTKYSNSIFFQNFLGTATIALDFKEDFGIELPLKSITQASFDWRKNVIKEYTSAAIGLPSAYEPYTGENTSSWKVFRDYEEPFITYGYLVNQRFEYGDIAGISGGFRSDYSSAYGKGSKPFTFPRGDAYFRVSALKFWENSNMNGVLPEVKIRAAYGEAGIQPKPFDRYITVSPTTVGSSTAFYYKRSQSNPELSVEVSKEFEVGADIVVSLFKNTNWLNDIAFSGTYWDRKTEDAIYPVDVAPSIGLGTLIDNAFSLGSHGIQFSLDATAYNSSDLRWNTTVNYGKQTSEILSIRGDQEVIILSSAGSTNYVLKAGDKIGQLYGFKMLHSVTERDANGNFLIPEAQQVNYTVASNGYVVSKSTKQPYLTANKYSFGDPNPKFNLSFINDFSYKSFLTFSFQFDWVYGSHLYNQTKEWMYRDGIHSDYARPIAIEGEEGAWTAFYRGVYAQRTANGTKDYFYEDASFLRLRNVAVGLDFAKVFNLPAFRKLQLVLSGRNLWTVTDYTGFDPEISSGSSNSAWDRGTDHSTMPNFKSYQATLNIGL</sequence>
<proteinExistence type="inferred from homology"/>
<keyword evidence="6" id="KW-1185">Reference proteome</keyword>
<dbReference type="InterPro" id="IPR023996">
    <property type="entry name" value="TonB-dep_OMP_SusC/RagA"/>
</dbReference>
<comment type="caution">
    <text evidence="5">The sequence shown here is derived from an EMBL/GenBank/DDBJ whole genome shotgun (WGS) entry which is preliminary data.</text>
</comment>
<feature type="chain" id="PRO_5047344148" evidence="3">
    <location>
        <begin position="20"/>
        <end position="1077"/>
    </location>
</feature>
<dbReference type="PROSITE" id="PS51257">
    <property type="entry name" value="PROKAR_LIPOPROTEIN"/>
    <property type="match status" value="1"/>
</dbReference>
<evidence type="ECO:0000259" key="4">
    <source>
        <dbReference type="Pfam" id="PF07715"/>
    </source>
</evidence>
<evidence type="ECO:0000256" key="2">
    <source>
        <dbReference type="PROSITE-ProRule" id="PRU01360"/>
    </source>
</evidence>
<dbReference type="Gene3D" id="2.60.40.1120">
    <property type="entry name" value="Carboxypeptidase-like, regulatory domain"/>
    <property type="match status" value="1"/>
</dbReference>
<dbReference type="SUPFAM" id="SSF56935">
    <property type="entry name" value="Porins"/>
    <property type="match status" value="1"/>
</dbReference>
<dbReference type="PANTHER" id="PTHR30069">
    <property type="entry name" value="TONB-DEPENDENT OUTER MEMBRANE RECEPTOR"/>
    <property type="match status" value="1"/>
</dbReference>
<evidence type="ECO:0000256" key="1">
    <source>
        <dbReference type="ARBA" id="ARBA00022729"/>
    </source>
</evidence>
<keyword evidence="2" id="KW-0998">Cell outer membrane</keyword>
<keyword evidence="2" id="KW-0813">Transport</keyword>
<dbReference type="InterPro" id="IPR012910">
    <property type="entry name" value="Plug_dom"/>
</dbReference>
<dbReference type="RefSeq" id="WP_377576137.1">
    <property type="nucleotide sequence ID" value="NZ_JBHTKA010000001.1"/>
</dbReference>
<organism evidence="5 6">
    <name type="scientific">Ohtaekwangia kribbensis</name>
    <dbReference type="NCBI Taxonomy" id="688913"/>
    <lineage>
        <taxon>Bacteria</taxon>
        <taxon>Pseudomonadati</taxon>
        <taxon>Bacteroidota</taxon>
        <taxon>Cytophagia</taxon>
        <taxon>Cytophagales</taxon>
        <taxon>Fulvivirgaceae</taxon>
        <taxon>Ohtaekwangia</taxon>
    </lineage>
</organism>
<dbReference type="Proteomes" id="UP001597112">
    <property type="component" value="Unassembled WGS sequence"/>
</dbReference>
<gene>
    <name evidence="5" type="ORF">ACFQ21_05845</name>
</gene>
<protein>
    <submittedName>
        <fullName evidence="5">SusC/RagA family TonB-linked outer membrane protein</fullName>
    </submittedName>
</protein>
<feature type="signal peptide" evidence="3">
    <location>
        <begin position="1"/>
        <end position="19"/>
    </location>
</feature>
<keyword evidence="2" id="KW-0472">Membrane</keyword>
<accession>A0ABW3K0S0</accession>
<name>A0ABW3K0S0_9BACT</name>
<dbReference type="PANTHER" id="PTHR30069:SF29">
    <property type="entry name" value="HEMOGLOBIN AND HEMOGLOBIN-HAPTOGLOBIN-BINDING PROTEIN 1-RELATED"/>
    <property type="match status" value="1"/>
</dbReference>
<keyword evidence="2" id="KW-1134">Transmembrane beta strand</keyword>
<keyword evidence="2" id="KW-0812">Transmembrane</keyword>
<keyword evidence="1 3" id="KW-0732">Signal</keyword>
<dbReference type="Pfam" id="PF13715">
    <property type="entry name" value="CarbopepD_reg_2"/>
    <property type="match status" value="1"/>
</dbReference>
<evidence type="ECO:0000313" key="5">
    <source>
        <dbReference type="EMBL" id="MFD0998818.1"/>
    </source>
</evidence>
<dbReference type="SUPFAM" id="SSF49464">
    <property type="entry name" value="Carboxypeptidase regulatory domain-like"/>
    <property type="match status" value="1"/>
</dbReference>
<dbReference type="InterPro" id="IPR008969">
    <property type="entry name" value="CarboxyPept-like_regulatory"/>
</dbReference>
<reference evidence="6" key="1">
    <citation type="journal article" date="2019" name="Int. J. Syst. Evol. Microbiol.">
        <title>The Global Catalogue of Microorganisms (GCM) 10K type strain sequencing project: providing services to taxonomists for standard genome sequencing and annotation.</title>
        <authorList>
            <consortium name="The Broad Institute Genomics Platform"/>
            <consortium name="The Broad Institute Genome Sequencing Center for Infectious Disease"/>
            <person name="Wu L."/>
            <person name="Ma J."/>
        </authorList>
    </citation>
    <scope>NUCLEOTIDE SEQUENCE [LARGE SCALE GENOMIC DNA]</scope>
    <source>
        <strain evidence="6">CCUG 58938</strain>
    </source>
</reference>
<dbReference type="InterPro" id="IPR039426">
    <property type="entry name" value="TonB-dep_rcpt-like"/>
</dbReference>
<feature type="domain" description="TonB-dependent receptor plug" evidence="4">
    <location>
        <begin position="114"/>
        <end position="223"/>
    </location>
</feature>
<evidence type="ECO:0000256" key="3">
    <source>
        <dbReference type="SAM" id="SignalP"/>
    </source>
</evidence>
<comment type="subcellular location">
    <subcellularLocation>
        <location evidence="2">Cell outer membrane</location>
        <topology evidence="2">Multi-pass membrane protein</topology>
    </subcellularLocation>
</comment>
<comment type="similarity">
    <text evidence="2">Belongs to the TonB-dependent receptor family.</text>
</comment>
<evidence type="ECO:0000313" key="6">
    <source>
        <dbReference type="Proteomes" id="UP001597112"/>
    </source>
</evidence>
<dbReference type="InterPro" id="IPR037066">
    <property type="entry name" value="Plug_dom_sf"/>
</dbReference>
<dbReference type="NCBIfam" id="TIGR04056">
    <property type="entry name" value="OMP_RagA_SusC"/>
    <property type="match status" value="1"/>
</dbReference>
<dbReference type="EMBL" id="JBHTKA010000001">
    <property type="protein sequence ID" value="MFD0998818.1"/>
    <property type="molecule type" value="Genomic_DNA"/>
</dbReference>